<feature type="compositionally biased region" description="Polar residues" evidence="1">
    <location>
        <begin position="338"/>
        <end position="377"/>
    </location>
</feature>
<evidence type="ECO:0000256" key="1">
    <source>
        <dbReference type="SAM" id="MobiDB-lite"/>
    </source>
</evidence>
<proteinExistence type="predicted"/>
<organism evidence="2 3">
    <name type="scientific">Giardia intestinalis (strain P15)</name>
    <name type="common">Giardia lamblia</name>
    <dbReference type="NCBI Taxonomy" id="658858"/>
    <lineage>
        <taxon>Eukaryota</taxon>
        <taxon>Metamonada</taxon>
        <taxon>Diplomonadida</taxon>
        <taxon>Hexamitidae</taxon>
        <taxon>Giardiinae</taxon>
        <taxon>Giardia</taxon>
    </lineage>
</organism>
<sequence length="608" mass="66372">MRPSPSSLKSTTVPQGPGDLSTSSSNSARSLHKAQLVHSSKGVNENATNDDLMRLTQENLYLRTRLEQSKVLLRDITNAAKINSSQLELMKVYKEQHDAMSKRLTDVKAAYLADAERLQQLLAENQILQRQVGELTMINNTYCEALTGLQSTHGEMTETYTKAVISNPTLSLSTDCMALKKDVQKQLLAGIESSLMHLISKHNPSSTKAGREVSKSVKSRSNSTINNPQTKSDRWAVRSRSRNSSNGASKKKDSGKVTKTASGGTKRARSTGSGIASTKANLDQVTKLICKEVDTPQQNVEPRPSLSEYPYRNFFHVPSDLEGSKAPDNSFTARDVSTIESGRCTPSLSTKGAQSNQSTPGMSNPQARRSNTLSDTPQGHDIYRSIDNVTLVSVNTSECQPTDISLTSLANERTDLTEQKPHQGAVAPGHISEFYRQHIRTVTEPLLQSIAGLEHDNETLQAVVESKDKEISVLKEMLAKLYGKPEGMQPNSIALTFSESSSNMAGSTEYSNHLSNGSTSYSHADKGLKSMGSIGICTGSGLNTSNNSLQCKDLNIFKDVLSSSSPRKEYKVASSEDYAVLSDVERVRSILQDVEKMQQQIVSETPNF</sequence>
<feature type="compositionally biased region" description="Polar residues" evidence="1">
    <location>
        <begin position="37"/>
        <end position="46"/>
    </location>
</feature>
<dbReference type="Proteomes" id="UP000008974">
    <property type="component" value="Unassembled WGS sequence"/>
</dbReference>
<dbReference type="EMBL" id="ACVC01000130">
    <property type="protein sequence ID" value="EFO63439.1"/>
    <property type="molecule type" value="Genomic_DNA"/>
</dbReference>
<reference evidence="2 3" key="1">
    <citation type="journal article" date="2010" name="BMC Genomics">
        <title>Genome analysis and comparative genomics of a Giardia intestinalis assemblage E isolate.</title>
        <authorList>
            <person name="Jerlstrom-Hultqvist J."/>
            <person name="Franzen O."/>
            <person name="Ankarklev J."/>
            <person name="Xu F."/>
            <person name="Nohynkova E."/>
            <person name="Andersson J.O."/>
            <person name="Svard S.G."/>
            <person name="Andersson B."/>
        </authorList>
    </citation>
    <scope>NUCLEOTIDE SEQUENCE [LARGE SCALE GENOMIC DNA]</scope>
    <source>
        <strain evidence="2 3">P15</strain>
    </source>
</reference>
<evidence type="ECO:0000313" key="3">
    <source>
        <dbReference type="Proteomes" id="UP000008974"/>
    </source>
</evidence>
<name>E1F283_GIAIA</name>
<feature type="region of interest" description="Disordered" evidence="1">
    <location>
        <begin position="338"/>
        <end position="381"/>
    </location>
</feature>
<comment type="caution">
    <text evidence="2">The sequence shown here is derived from an EMBL/GenBank/DDBJ whole genome shotgun (WGS) entry which is preliminary data.</text>
</comment>
<dbReference type="OMA" id="NNTYCEA"/>
<feature type="compositionally biased region" description="Polar residues" evidence="1">
    <location>
        <begin position="219"/>
        <end position="230"/>
    </location>
</feature>
<feature type="region of interest" description="Disordered" evidence="1">
    <location>
        <begin position="1"/>
        <end position="46"/>
    </location>
</feature>
<evidence type="ECO:0000313" key="2">
    <source>
        <dbReference type="EMBL" id="EFO63439.1"/>
    </source>
</evidence>
<protein>
    <submittedName>
        <fullName evidence="2">Uncharacterized protein</fullName>
    </submittedName>
</protein>
<gene>
    <name evidence="2" type="ORF">GLP15_3755</name>
</gene>
<feature type="compositionally biased region" description="Polar residues" evidence="1">
    <location>
        <begin position="1"/>
        <end position="14"/>
    </location>
</feature>
<dbReference type="VEuPathDB" id="GiardiaDB:GLP15_3755"/>
<accession>E1F283</accession>
<dbReference type="OrthoDB" id="10260079at2759"/>
<dbReference type="AlphaFoldDB" id="E1F283"/>
<feature type="region of interest" description="Disordered" evidence="1">
    <location>
        <begin position="200"/>
        <end position="278"/>
    </location>
</feature>